<dbReference type="EMBL" id="NMTQ01000037">
    <property type="protein sequence ID" value="PDX57370.1"/>
    <property type="molecule type" value="Genomic_DNA"/>
</dbReference>
<accession>A0A2A6Z7N1</accession>
<dbReference type="AlphaFoldDB" id="A0A2A6Z7N1"/>
<evidence type="ECO:0008006" key="3">
    <source>
        <dbReference type="Google" id="ProtNLM"/>
    </source>
</evidence>
<reference evidence="1 2" key="1">
    <citation type="journal article" date="2017" name="Front. Microbiol.">
        <title>New Insights into the Diversity of the Genus Faecalibacterium.</title>
        <authorList>
            <person name="Benevides L."/>
            <person name="Burman S."/>
            <person name="Martin R."/>
            <person name="Robert V."/>
            <person name="Thomas M."/>
            <person name="Miquel S."/>
            <person name="Chain F."/>
            <person name="Sokol H."/>
            <person name="Bermudez-Humaran L.G."/>
            <person name="Morrison M."/>
            <person name="Langella P."/>
            <person name="Azevedo V.A."/>
            <person name="Chatel J.M."/>
            <person name="Soares S."/>
        </authorList>
    </citation>
    <scope>NUCLEOTIDE SEQUENCE [LARGE SCALE GENOMIC DNA]</scope>
    <source>
        <strain evidence="2">CNCM I-4540</strain>
    </source>
</reference>
<gene>
    <name evidence="1" type="ORF">CGS46_12665</name>
</gene>
<comment type="caution">
    <text evidence="1">The sequence shown here is derived from an EMBL/GenBank/DDBJ whole genome shotgun (WGS) entry which is preliminary data.</text>
</comment>
<dbReference type="Pfam" id="PF10934">
    <property type="entry name" value="Sheath_initiator"/>
    <property type="match status" value="1"/>
</dbReference>
<name>A0A2A6Z7N1_9FIRM</name>
<protein>
    <recommendedName>
        <fullName evidence="3">DUF2634 domain-containing protein</fullName>
    </recommendedName>
</protein>
<organism evidence="1 2">
    <name type="scientific">Faecalibacterium langellae</name>
    <dbReference type="NCBI Taxonomy" id="3435293"/>
    <lineage>
        <taxon>Bacteria</taxon>
        <taxon>Bacillati</taxon>
        <taxon>Bacillota</taxon>
        <taxon>Clostridia</taxon>
        <taxon>Eubacteriales</taxon>
        <taxon>Oscillospiraceae</taxon>
        <taxon>Faecalibacterium</taxon>
    </lineage>
</organism>
<evidence type="ECO:0000313" key="1">
    <source>
        <dbReference type="EMBL" id="PDX57370.1"/>
    </source>
</evidence>
<dbReference type="Proteomes" id="UP000220752">
    <property type="component" value="Unassembled WGS sequence"/>
</dbReference>
<dbReference type="InterPro" id="IPR020288">
    <property type="entry name" value="Sheath_initiator"/>
</dbReference>
<sequence length="153" mass="17447">MAEKQLYPVFEVPDFVTKKNEESRKQQYKPSVYFDYATGDFRLDGAGRMAGASGREAYMQWCMKTVMTERDAFLAYSTKYGAELEISLAQSDHASVEASLERTIIEAIMANPKTEYCRDFTFTWNGPDSCDCAFNIKGRGYDEIQTVNLNFSK</sequence>
<proteinExistence type="predicted"/>
<evidence type="ECO:0000313" key="2">
    <source>
        <dbReference type="Proteomes" id="UP000220752"/>
    </source>
</evidence>
<keyword evidence="2" id="KW-1185">Reference proteome</keyword>